<dbReference type="GO" id="GO:0016903">
    <property type="term" value="F:oxidoreductase activity, acting on the aldehyde or oxo group of donors"/>
    <property type="evidence" value="ECO:0007669"/>
    <property type="project" value="InterPro"/>
</dbReference>
<dbReference type="InterPro" id="IPR033412">
    <property type="entry name" value="PFOR_II"/>
</dbReference>
<evidence type="ECO:0000259" key="4">
    <source>
        <dbReference type="Pfam" id="PF01855"/>
    </source>
</evidence>
<dbReference type="Gene3D" id="3.40.920.10">
    <property type="entry name" value="Pyruvate-ferredoxin oxidoreductase, PFOR, domain III"/>
    <property type="match status" value="1"/>
</dbReference>
<dbReference type="Proteomes" id="UP000315471">
    <property type="component" value="Unassembled WGS sequence"/>
</dbReference>
<dbReference type="Pfam" id="PF01855">
    <property type="entry name" value="POR_N"/>
    <property type="match status" value="1"/>
</dbReference>
<gene>
    <name evidence="6" type="primary">korA</name>
    <name evidence="6" type="ORF">Q31b_44160</name>
</gene>
<dbReference type="Gene3D" id="3.40.50.920">
    <property type="match status" value="1"/>
</dbReference>
<dbReference type="InterPro" id="IPR009014">
    <property type="entry name" value="Transketo_C/PFOR_II"/>
</dbReference>
<dbReference type="EC" id="1.2.-.-" evidence="6"/>
<reference evidence="6 7" key="1">
    <citation type="submission" date="2019-02" db="EMBL/GenBank/DDBJ databases">
        <title>Deep-cultivation of Planctomycetes and their phenomic and genomic characterization uncovers novel biology.</title>
        <authorList>
            <person name="Wiegand S."/>
            <person name="Jogler M."/>
            <person name="Boedeker C."/>
            <person name="Pinto D."/>
            <person name="Vollmers J."/>
            <person name="Rivas-Marin E."/>
            <person name="Kohn T."/>
            <person name="Peeters S.H."/>
            <person name="Heuer A."/>
            <person name="Rast P."/>
            <person name="Oberbeckmann S."/>
            <person name="Bunk B."/>
            <person name="Jeske O."/>
            <person name="Meyerdierks A."/>
            <person name="Storesund J.E."/>
            <person name="Kallscheuer N."/>
            <person name="Luecker S."/>
            <person name="Lage O.M."/>
            <person name="Pohl T."/>
            <person name="Merkel B.J."/>
            <person name="Hornburger P."/>
            <person name="Mueller R.-W."/>
            <person name="Bruemmer F."/>
            <person name="Labrenz M."/>
            <person name="Spormann A.M."/>
            <person name="Op Den Camp H."/>
            <person name="Overmann J."/>
            <person name="Amann R."/>
            <person name="Jetten M.S.M."/>
            <person name="Mascher T."/>
            <person name="Medema M.H."/>
            <person name="Devos D.P."/>
            <person name="Kaster A.-K."/>
            <person name="Ovreas L."/>
            <person name="Rohde M."/>
            <person name="Galperin M.Y."/>
            <person name="Jogler C."/>
        </authorList>
    </citation>
    <scope>NUCLEOTIDE SEQUENCE [LARGE SCALE GENOMIC DNA]</scope>
    <source>
        <strain evidence="6 7">Q31b</strain>
    </source>
</reference>
<sequence>MTVPPTPSNVVPPDLTTSKSVKTVTGITVRLAGDSGDGMQLLGTQLTNTSALAGNDVATFPDFPAEIRAPRGTRAGVSGFQVQFASEEIFTPGDTLDALVVMNPAAMVTNLADLRKGGILIANVDGFNEKEFKLAKVESNPLEASVIEETYRIFKVSMTKLTRDAVAEFGLGTKVADRCKNFFAMGLVYWLFGRSLDTTLRFIDAKFGKKPDVAAANVAALRAGWAYGETTEAFGESFQVEAATLVPGTYRNMMGNQALAWGLITASKLSGKDLFYGTYPITPASDILHELSKYKNFGVRTFQAEDEIAAVCATIGAAFGGTMAVTASSGPGIALKAEGMGLGMILELPMIVINVQRGGPSTGLPTKTEQSDLLQCMYGRNGEAPLPILAPRSPGDCFDIAVEAWRIATECMCPVMILSDGYIANGSEPWRIPDVASMPKITVNHPEGTDTDEPYMPYARDEYLARPWAIPGTPGLMHRVGGLEKQDGTGNVSYDPANHQHMTDTRAAKVDRIAERIPDQDIFGDPTGDVLVVSWGGTYGSCHTAVKQCREAGRKVSHAHLRYINPMPKNVGELLRSFKTVIVPELNKGQLRLLLRAKFLVDCIGVNKIQGKPFSVSELVAAIESHVADSSSATADPHSSANGKPKAESIAG</sequence>
<keyword evidence="7" id="KW-1185">Reference proteome</keyword>
<evidence type="ECO:0000256" key="2">
    <source>
        <dbReference type="SAM" id="MobiDB-lite"/>
    </source>
</evidence>
<accession>A0A5C6DLH3</accession>
<feature type="domain" description="Pyruvate:ferredoxin oxidoreductase core" evidence="5">
    <location>
        <begin position="529"/>
        <end position="592"/>
    </location>
</feature>
<dbReference type="PANTHER" id="PTHR32154:SF20">
    <property type="entry name" value="2-OXOGLUTARATE OXIDOREDUCTASE SUBUNIT KORA"/>
    <property type="match status" value="1"/>
</dbReference>
<dbReference type="EMBL" id="SJPY01000007">
    <property type="protein sequence ID" value="TWU37628.1"/>
    <property type="molecule type" value="Genomic_DNA"/>
</dbReference>
<protein>
    <submittedName>
        <fullName evidence="6">2-oxoglutarate oxidoreductase subunit KorA</fullName>
        <ecNumber evidence="6">1.2.-.-</ecNumber>
    </submittedName>
</protein>
<dbReference type="InterPro" id="IPR029061">
    <property type="entry name" value="THDP-binding"/>
</dbReference>
<dbReference type="SUPFAM" id="SSF53323">
    <property type="entry name" value="Pyruvate-ferredoxin oxidoreductase, PFOR, domain III"/>
    <property type="match status" value="1"/>
</dbReference>
<dbReference type="FunFam" id="3.40.50.970:FF:000022">
    <property type="entry name" value="2-oxoglutarate ferredoxin oxidoreductase alpha subunit"/>
    <property type="match status" value="1"/>
</dbReference>
<dbReference type="AlphaFoldDB" id="A0A5C6DLH3"/>
<dbReference type="InterPro" id="IPR019752">
    <property type="entry name" value="Pyrv/ketoisovalerate_OxRed_cat"/>
</dbReference>
<dbReference type="PANTHER" id="PTHR32154">
    <property type="entry name" value="PYRUVATE-FLAVODOXIN OXIDOREDUCTASE-RELATED"/>
    <property type="match status" value="1"/>
</dbReference>
<dbReference type="Pfam" id="PF17147">
    <property type="entry name" value="PFOR_II"/>
    <property type="match status" value="1"/>
</dbReference>
<evidence type="ECO:0000259" key="3">
    <source>
        <dbReference type="Pfam" id="PF01558"/>
    </source>
</evidence>
<evidence type="ECO:0000313" key="7">
    <source>
        <dbReference type="Proteomes" id="UP000315471"/>
    </source>
</evidence>
<dbReference type="CDD" id="cd07034">
    <property type="entry name" value="TPP_PYR_PFOR_IOR-alpha_like"/>
    <property type="match status" value="1"/>
</dbReference>
<evidence type="ECO:0000256" key="1">
    <source>
        <dbReference type="ARBA" id="ARBA00023002"/>
    </source>
</evidence>
<dbReference type="SUPFAM" id="SSF52922">
    <property type="entry name" value="TK C-terminal domain-like"/>
    <property type="match status" value="1"/>
</dbReference>
<dbReference type="Gene3D" id="3.40.50.970">
    <property type="match status" value="1"/>
</dbReference>
<comment type="caution">
    <text evidence="6">The sequence shown here is derived from an EMBL/GenBank/DDBJ whole genome shotgun (WGS) entry which is preliminary data.</text>
</comment>
<evidence type="ECO:0000313" key="6">
    <source>
        <dbReference type="EMBL" id="TWU37628.1"/>
    </source>
</evidence>
<feature type="domain" description="Pyruvate flavodoxin/ferredoxin oxidoreductase pyrimidine binding" evidence="4">
    <location>
        <begin position="275"/>
        <end position="485"/>
    </location>
</feature>
<dbReference type="SUPFAM" id="SSF52518">
    <property type="entry name" value="Thiamin diphosphate-binding fold (THDP-binding)"/>
    <property type="match status" value="1"/>
</dbReference>
<keyword evidence="1 6" id="KW-0560">Oxidoreductase</keyword>
<dbReference type="OrthoDB" id="9794954at2"/>
<feature type="compositionally biased region" description="Polar residues" evidence="2">
    <location>
        <begin position="629"/>
        <end position="642"/>
    </location>
</feature>
<dbReference type="InterPro" id="IPR002880">
    <property type="entry name" value="Pyrv_Fd/Flavodoxin_OxRdtase_N"/>
</dbReference>
<organism evidence="6 7">
    <name type="scientific">Novipirellula aureliae</name>
    <dbReference type="NCBI Taxonomy" id="2527966"/>
    <lineage>
        <taxon>Bacteria</taxon>
        <taxon>Pseudomonadati</taxon>
        <taxon>Planctomycetota</taxon>
        <taxon>Planctomycetia</taxon>
        <taxon>Pirellulales</taxon>
        <taxon>Pirellulaceae</taxon>
        <taxon>Novipirellula</taxon>
    </lineage>
</organism>
<dbReference type="RefSeq" id="WP_146601595.1">
    <property type="nucleotide sequence ID" value="NZ_SJPY01000007.1"/>
</dbReference>
<proteinExistence type="predicted"/>
<dbReference type="Pfam" id="PF01558">
    <property type="entry name" value="POR"/>
    <property type="match status" value="1"/>
</dbReference>
<dbReference type="InterPro" id="IPR050722">
    <property type="entry name" value="Pyruvate:ferred/Flavod_OxRd"/>
</dbReference>
<evidence type="ECO:0000259" key="5">
    <source>
        <dbReference type="Pfam" id="PF17147"/>
    </source>
</evidence>
<feature type="region of interest" description="Disordered" evidence="2">
    <location>
        <begin position="629"/>
        <end position="652"/>
    </location>
</feature>
<feature type="domain" description="Pyruvate/ketoisovalerate oxidoreductase catalytic" evidence="3">
    <location>
        <begin position="36"/>
        <end position="224"/>
    </location>
</feature>
<dbReference type="NCBIfam" id="TIGR03710">
    <property type="entry name" value="OAFO_sf"/>
    <property type="match status" value="1"/>
</dbReference>
<dbReference type="InterPro" id="IPR002869">
    <property type="entry name" value="Pyrv_flavodox_OxRed_cen"/>
</dbReference>
<dbReference type="InterPro" id="IPR022367">
    <property type="entry name" value="2-oxoacid/accept_OxRdtase_asu"/>
</dbReference>
<name>A0A5C6DLH3_9BACT</name>
<dbReference type="GO" id="GO:0006979">
    <property type="term" value="P:response to oxidative stress"/>
    <property type="evidence" value="ECO:0007669"/>
    <property type="project" value="TreeGrafter"/>
</dbReference>